<dbReference type="GO" id="GO:0005975">
    <property type="term" value="P:carbohydrate metabolic process"/>
    <property type="evidence" value="ECO:0007669"/>
    <property type="project" value="InterPro"/>
</dbReference>
<evidence type="ECO:0000313" key="2">
    <source>
        <dbReference type="EMBL" id="QDH24168.1"/>
    </source>
</evidence>
<evidence type="ECO:0000313" key="3">
    <source>
        <dbReference type="Proteomes" id="UP000317214"/>
    </source>
</evidence>
<dbReference type="KEGG" id="ntn:D5366_01585"/>
<accession>A0A4Y6V5L9</accession>
<feature type="region of interest" description="Disordered" evidence="1">
    <location>
        <begin position="61"/>
        <end position="89"/>
    </location>
</feature>
<dbReference type="Proteomes" id="UP000317214">
    <property type="component" value="Chromosome"/>
</dbReference>
<dbReference type="InterPro" id="IPR006837">
    <property type="entry name" value="Divergent_DAC"/>
</dbReference>
<dbReference type="Gene3D" id="3.20.20.370">
    <property type="entry name" value="Glycoside hydrolase/deacetylase"/>
    <property type="match status" value="1"/>
</dbReference>
<evidence type="ECO:0000256" key="1">
    <source>
        <dbReference type="SAM" id="MobiDB-lite"/>
    </source>
</evidence>
<dbReference type="Pfam" id="PF04748">
    <property type="entry name" value="Polysacc_deac_2"/>
    <property type="match status" value="1"/>
</dbReference>
<name>A0A4Y6V5L9_9PROT</name>
<gene>
    <name evidence="2" type="ORF">D5366_01585</name>
</gene>
<dbReference type="SUPFAM" id="SSF88713">
    <property type="entry name" value="Glycoside hydrolase/deacetylase"/>
    <property type="match status" value="1"/>
</dbReference>
<keyword evidence="3" id="KW-1185">Reference proteome</keyword>
<sequence length="317" mass="34371">MPEQTGPHSPRKTSLWGRLPFMGRLLVFFWAVILLGSAAIAFALSHTAPTPAAPKSLAKLPLNRSTQPPLPPPSVPSERHSPQISPLETARQERRIPLSILLGGYGYSLELSQKTRERLPSAIAFGVSPYLNTLANITTEAHTAQHELYMTLPMRSLDAEHTDTGAQTLGTGESPAHEEQKLTWWLNRTHNIAGMTDVTSYGCSQTDSAYLQSQEFHDIAQTIARHGLLYLSGQKFPARPINGMTATLCLNGDASPETLAQSYAALEQTLYPSGAILLVVTPLTPAVLESLSLWLQSPAASHFLLMPPSALADTPPQ</sequence>
<proteinExistence type="predicted"/>
<protein>
    <recommendedName>
        <fullName evidence="4">Divergent polysaccharide deacetylase family protein</fullName>
    </recommendedName>
</protein>
<dbReference type="EMBL" id="CP032485">
    <property type="protein sequence ID" value="QDH24168.1"/>
    <property type="molecule type" value="Genomic_DNA"/>
</dbReference>
<dbReference type="InterPro" id="IPR011330">
    <property type="entry name" value="Glyco_hydro/deAcase_b/a-brl"/>
</dbReference>
<organism evidence="2 3">
    <name type="scientific">Neokomagataea tanensis</name>
    <dbReference type="NCBI Taxonomy" id="661191"/>
    <lineage>
        <taxon>Bacteria</taxon>
        <taxon>Pseudomonadati</taxon>
        <taxon>Pseudomonadota</taxon>
        <taxon>Alphaproteobacteria</taxon>
        <taxon>Acetobacterales</taxon>
        <taxon>Acetobacteraceae</taxon>
        <taxon>Neokomagataea</taxon>
    </lineage>
</organism>
<evidence type="ECO:0008006" key="4">
    <source>
        <dbReference type="Google" id="ProtNLM"/>
    </source>
</evidence>
<dbReference type="OrthoDB" id="9784811at2"/>
<reference evidence="2 3" key="1">
    <citation type="submission" date="2018-09" db="EMBL/GenBank/DDBJ databases">
        <title>The complete genome sequence of Neokomagataea tanensis NBRC 106556(T).</title>
        <authorList>
            <person name="Chua K.-O."/>
            <person name="See-Too W.-S."/>
            <person name="Hong K.-W."/>
            <person name="Yin W.-F."/>
            <person name="Chan K.-G."/>
        </authorList>
    </citation>
    <scope>NUCLEOTIDE SEQUENCE [LARGE SCALE GENOMIC DNA]</scope>
    <source>
        <strain evidence="3">AH13 \ NBRC 106556</strain>
    </source>
</reference>
<dbReference type="AlphaFoldDB" id="A0A4Y6V5L9"/>